<reference evidence="3" key="3">
    <citation type="submission" date="2025-04" db="UniProtKB">
        <authorList>
            <consortium name="RefSeq"/>
        </authorList>
    </citation>
    <scope>IDENTIFICATION</scope>
    <source>
        <strain evidence="3">CBS 781.70</strain>
    </source>
</reference>
<proteinExistence type="predicted"/>
<name>A0A6G1FUV1_9PEZI</name>
<keyword evidence="2" id="KW-1185">Reference proteome</keyword>
<gene>
    <name evidence="1 3" type="ORF">P152DRAFT_156583</name>
</gene>
<dbReference type="RefSeq" id="XP_033531306.1">
    <property type="nucleotide sequence ID" value="XM_033673973.1"/>
</dbReference>
<protein>
    <submittedName>
        <fullName evidence="1 3">Uncharacterized protein</fullName>
    </submittedName>
</protein>
<evidence type="ECO:0000313" key="3">
    <source>
        <dbReference type="RefSeq" id="XP_033531306.1"/>
    </source>
</evidence>
<reference evidence="3" key="2">
    <citation type="submission" date="2020-04" db="EMBL/GenBank/DDBJ databases">
        <authorList>
            <consortium name="NCBI Genome Project"/>
        </authorList>
    </citation>
    <scope>NUCLEOTIDE SEQUENCE</scope>
    <source>
        <strain evidence="3">CBS 781.70</strain>
    </source>
</reference>
<accession>A0A6G1FUV1</accession>
<reference evidence="1 3" key="1">
    <citation type="submission" date="2020-01" db="EMBL/GenBank/DDBJ databases">
        <authorList>
            <consortium name="DOE Joint Genome Institute"/>
            <person name="Haridas S."/>
            <person name="Albert R."/>
            <person name="Binder M."/>
            <person name="Bloem J."/>
            <person name="Labutti K."/>
            <person name="Salamov A."/>
            <person name="Andreopoulos B."/>
            <person name="Baker S.E."/>
            <person name="Barry K."/>
            <person name="Bills G."/>
            <person name="Bluhm B.H."/>
            <person name="Cannon C."/>
            <person name="Castanera R."/>
            <person name="Culley D.E."/>
            <person name="Daum C."/>
            <person name="Ezra D."/>
            <person name="Gonzalez J.B."/>
            <person name="Henrissat B."/>
            <person name="Kuo A."/>
            <person name="Liang C."/>
            <person name="Lipzen A."/>
            <person name="Lutzoni F."/>
            <person name="Magnuson J."/>
            <person name="Mondo S."/>
            <person name="Nolan M."/>
            <person name="Ohm R."/>
            <person name="Pangilinan J."/>
            <person name="Park H.-J."/>
            <person name="Ramirez L."/>
            <person name="Alfaro M."/>
            <person name="Sun H."/>
            <person name="Tritt A."/>
            <person name="Yoshinaga Y."/>
            <person name="Zwiers L.-H."/>
            <person name="Turgeon B.G."/>
            <person name="Goodwin S.B."/>
            <person name="Spatafora J.W."/>
            <person name="Crous P.W."/>
            <person name="Grigoriev I.V."/>
        </authorList>
    </citation>
    <scope>NUCLEOTIDE SEQUENCE</scope>
    <source>
        <strain evidence="1 3">CBS 781.70</strain>
    </source>
</reference>
<evidence type="ECO:0000313" key="1">
    <source>
        <dbReference type="EMBL" id="KAF1809675.1"/>
    </source>
</evidence>
<dbReference type="GeneID" id="54414543"/>
<evidence type="ECO:0000313" key="2">
    <source>
        <dbReference type="Proteomes" id="UP000504638"/>
    </source>
</evidence>
<dbReference type="Proteomes" id="UP000504638">
    <property type="component" value="Unplaced"/>
</dbReference>
<organism evidence="1">
    <name type="scientific">Eremomyces bilateralis CBS 781.70</name>
    <dbReference type="NCBI Taxonomy" id="1392243"/>
    <lineage>
        <taxon>Eukaryota</taxon>
        <taxon>Fungi</taxon>
        <taxon>Dikarya</taxon>
        <taxon>Ascomycota</taxon>
        <taxon>Pezizomycotina</taxon>
        <taxon>Dothideomycetes</taxon>
        <taxon>Dothideomycetes incertae sedis</taxon>
        <taxon>Eremomycetales</taxon>
        <taxon>Eremomycetaceae</taxon>
        <taxon>Eremomyces</taxon>
    </lineage>
</organism>
<dbReference type="AlphaFoldDB" id="A0A6G1FUV1"/>
<dbReference type="EMBL" id="ML975171">
    <property type="protein sequence ID" value="KAF1809675.1"/>
    <property type="molecule type" value="Genomic_DNA"/>
</dbReference>
<sequence>MIIYSFPNGLILVYMSNSNGHSAFPYHNQNPYKREVVKSPPLSGPAIPNHGRNTEINQTPCLLLQNQGAGNGTGYERWS</sequence>